<evidence type="ECO:0000256" key="2">
    <source>
        <dbReference type="ARBA" id="ARBA00022598"/>
    </source>
</evidence>
<keyword evidence="2" id="KW-0436">Ligase</keyword>
<dbReference type="InterPro" id="IPR025110">
    <property type="entry name" value="AMP-bd_C"/>
</dbReference>
<dbReference type="Gene3D" id="3.30.300.30">
    <property type="match status" value="1"/>
</dbReference>
<dbReference type="InterPro" id="IPR045851">
    <property type="entry name" value="AMP-bd_C_sf"/>
</dbReference>
<evidence type="ECO:0000256" key="1">
    <source>
        <dbReference type="ARBA" id="ARBA00006432"/>
    </source>
</evidence>
<dbReference type="PANTHER" id="PTHR43107">
    <property type="entry name" value="LONG-CHAIN FATTY ACID TRANSPORT PROTEIN"/>
    <property type="match status" value="1"/>
</dbReference>
<evidence type="ECO:0000256" key="3">
    <source>
        <dbReference type="ARBA" id="ARBA00022741"/>
    </source>
</evidence>
<dbReference type="InterPro" id="IPR020845">
    <property type="entry name" value="AMP-binding_CS"/>
</dbReference>
<dbReference type="Pfam" id="PF13193">
    <property type="entry name" value="AMP-binding_C"/>
    <property type="match status" value="1"/>
</dbReference>
<keyword evidence="4" id="KW-0067">ATP-binding</keyword>
<evidence type="ECO:0000259" key="5">
    <source>
        <dbReference type="Pfam" id="PF00501"/>
    </source>
</evidence>
<dbReference type="SUPFAM" id="SSF56801">
    <property type="entry name" value="Acetyl-CoA synthetase-like"/>
    <property type="match status" value="1"/>
</dbReference>
<dbReference type="GO" id="GO:0005524">
    <property type="term" value="F:ATP binding"/>
    <property type="evidence" value="ECO:0007669"/>
    <property type="project" value="UniProtKB-KW"/>
</dbReference>
<dbReference type="InterPro" id="IPR042099">
    <property type="entry name" value="ANL_N_sf"/>
</dbReference>
<evidence type="ECO:0000313" key="7">
    <source>
        <dbReference type="EMBL" id="CAB4863682.1"/>
    </source>
</evidence>
<comment type="similarity">
    <text evidence="1">Belongs to the ATP-dependent AMP-binding enzyme family.</text>
</comment>
<sequence>MPTFADHVLARADDDNPAVLFEDQRWTYREWVAECAARAALFQQMQVPGAPHIGVLLENVPDFTMWLGAAALLGATVVGINPTRRGAELARDITYTECQLIVTESSQVHLLDGLDLGAANGRVLVIDHDGYAQALASHRGVTPTAASYPPETQYLLLFTSGTSGAPKAVITSHGRLHNVAGAMMGLTSLSHDDITYISMPLFHSNALFTAWAPSVVAGAAVALRRTFSASGFLPDVRRYGATYFNYVGKPLAYVLATPEQPDDADNTLRRGYGNEAAEADLVRFQQRFGCTLSDGYGQTETGASIIRVPGMPAGALGVGAPTIRVLNADTGQECPRAEFDENGRLLNADECIGEIVNGTRGTFEGYWNNPEANAERLRNGAYWTGDLAYRDVEGFFYFAGRSADWIRVDGENFSGAPIERILMRYPGVVLTAAYGVPDVEVGDRVMCALQLNDGLVFAPDAFATFLTQQADMGSKWAPTFVRIVRDFPMTQTNKILKRELVKEQWRVDDEIWWRPGKALRYERFSGDDASSLREHMVAAGRGHLIGE</sequence>
<feature type="domain" description="AMP-dependent synthetase/ligase" evidence="5">
    <location>
        <begin position="11"/>
        <end position="367"/>
    </location>
</feature>
<dbReference type="InterPro" id="IPR000873">
    <property type="entry name" value="AMP-dep_synth/lig_dom"/>
</dbReference>
<dbReference type="Gene3D" id="3.40.50.12780">
    <property type="entry name" value="N-terminal domain of ligase-like"/>
    <property type="match status" value="1"/>
</dbReference>
<evidence type="ECO:0000259" key="6">
    <source>
        <dbReference type="Pfam" id="PF13193"/>
    </source>
</evidence>
<dbReference type="PROSITE" id="PS00455">
    <property type="entry name" value="AMP_BINDING"/>
    <property type="match status" value="1"/>
</dbReference>
<dbReference type="Pfam" id="PF00501">
    <property type="entry name" value="AMP-binding"/>
    <property type="match status" value="1"/>
</dbReference>
<feature type="domain" description="AMP-binding enzyme C-terminal" evidence="6">
    <location>
        <begin position="418"/>
        <end position="494"/>
    </location>
</feature>
<evidence type="ECO:0000256" key="4">
    <source>
        <dbReference type="ARBA" id="ARBA00022840"/>
    </source>
</evidence>
<name>A0A6J7CY14_9ZZZZ</name>
<gene>
    <name evidence="7" type="ORF">UFOPK3376_00415</name>
</gene>
<dbReference type="PANTHER" id="PTHR43107:SF15">
    <property type="entry name" value="FATTY ACID TRANSPORT PROTEIN 3, ISOFORM A"/>
    <property type="match status" value="1"/>
</dbReference>
<dbReference type="GO" id="GO:0004467">
    <property type="term" value="F:long-chain fatty acid-CoA ligase activity"/>
    <property type="evidence" value="ECO:0007669"/>
    <property type="project" value="TreeGrafter"/>
</dbReference>
<dbReference type="GO" id="GO:0005324">
    <property type="term" value="F:long-chain fatty acid transmembrane transporter activity"/>
    <property type="evidence" value="ECO:0007669"/>
    <property type="project" value="TreeGrafter"/>
</dbReference>
<organism evidence="7">
    <name type="scientific">freshwater metagenome</name>
    <dbReference type="NCBI Taxonomy" id="449393"/>
    <lineage>
        <taxon>unclassified sequences</taxon>
        <taxon>metagenomes</taxon>
        <taxon>ecological metagenomes</taxon>
    </lineage>
</organism>
<dbReference type="GO" id="GO:0044539">
    <property type="term" value="P:long-chain fatty acid import into cell"/>
    <property type="evidence" value="ECO:0007669"/>
    <property type="project" value="TreeGrafter"/>
</dbReference>
<dbReference type="AlphaFoldDB" id="A0A6J7CY14"/>
<keyword evidence="3" id="KW-0547">Nucleotide-binding</keyword>
<reference evidence="7" key="1">
    <citation type="submission" date="2020-05" db="EMBL/GenBank/DDBJ databases">
        <authorList>
            <person name="Chiriac C."/>
            <person name="Salcher M."/>
            <person name="Ghai R."/>
            <person name="Kavagutti S V."/>
        </authorList>
    </citation>
    <scope>NUCLEOTIDE SEQUENCE</scope>
</reference>
<protein>
    <submittedName>
        <fullName evidence="7">Unannotated protein</fullName>
    </submittedName>
</protein>
<dbReference type="GO" id="GO:0005886">
    <property type="term" value="C:plasma membrane"/>
    <property type="evidence" value="ECO:0007669"/>
    <property type="project" value="TreeGrafter"/>
</dbReference>
<proteinExistence type="inferred from homology"/>
<accession>A0A6J7CY14</accession>
<dbReference type="EMBL" id="CAFBLP010000006">
    <property type="protein sequence ID" value="CAB4863682.1"/>
    <property type="molecule type" value="Genomic_DNA"/>
</dbReference>